<feature type="domain" description="Tyrosine-protein phosphatase" evidence="15">
    <location>
        <begin position="4"/>
        <end position="144"/>
    </location>
</feature>
<reference evidence="19" key="1">
    <citation type="submission" date="2012-12" db="EMBL/GenBank/DDBJ databases">
        <authorList>
            <person name="Hellsten U."/>
            <person name="Grimwood J."/>
            <person name="Chapman J.A."/>
            <person name="Shapiro H."/>
            <person name="Aerts A."/>
            <person name="Otillar R.P."/>
            <person name="Terry A.Y."/>
            <person name="Boore J.L."/>
            <person name="Simakov O."/>
            <person name="Marletaz F."/>
            <person name="Cho S.-J."/>
            <person name="Edsinger-Gonzales E."/>
            <person name="Havlak P."/>
            <person name="Kuo D.-H."/>
            <person name="Larsson T."/>
            <person name="Lv J."/>
            <person name="Arendt D."/>
            <person name="Savage R."/>
            <person name="Osoegawa K."/>
            <person name="de Jong P."/>
            <person name="Lindberg D.R."/>
            <person name="Seaver E.C."/>
            <person name="Weisblat D.A."/>
            <person name="Putnam N.H."/>
            <person name="Grigoriev I.V."/>
            <person name="Rokhsar D.S."/>
        </authorList>
    </citation>
    <scope>NUCLEOTIDE SEQUENCE</scope>
</reference>
<dbReference type="OrthoDB" id="9979246at2759"/>
<dbReference type="EC" id="3.1.3.16" evidence="4"/>
<reference evidence="17 19" key="2">
    <citation type="journal article" date="2013" name="Nature">
        <title>Insights into bilaterian evolution from three spiralian genomes.</title>
        <authorList>
            <person name="Simakov O."/>
            <person name="Marletaz F."/>
            <person name="Cho S.J."/>
            <person name="Edsinger-Gonzales E."/>
            <person name="Havlak P."/>
            <person name="Hellsten U."/>
            <person name="Kuo D.H."/>
            <person name="Larsson T."/>
            <person name="Lv J."/>
            <person name="Arendt D."/>
            <person name="Savage R."/>
            <person name="Osoegawa K."/>
            <person name="de Jong P."/>
            <person name="Grimwood J."/>
            <person name="Chapman J.A."/>
            <person name="Shapiro H."/>
            <person name="Aerts A."/>
            <person name="Otillar R.P."/>
            <person name="Terry A.Y."/>
            <person name="Boore J.L."/>
            <person name="Grigoriev I.V."/>
            <person name="Lindberg D.R."/>
            <person name="Seaver E.C."/>
            <person name="Weisblat D.A."/>
            <person name="Putnam N.H."/>
            <person name="Rokhsar D.S."/>
        </authorList>
    </citation>
    <scope>NUCLEOTIDE SEQUENCE</scope>
</reference>
<evidence type="ECO:0000256" key="7">
    <source>
        <dbReference type="ARBA" id="ARBA00022801"/>
    </source>
</evidence>
<dbReference type="CDD" id="cd14519">
    <property type="entry name" value="DSP_DUSP22_15"/>
    <property type="match status" value="1"/>
</dbReference>
<evidence type="ECO:0000256" key="6">
    <source>
        <dbReference type="ARBA" id="ARBA00022707"/>
    </source>
</evidence>
<dbReference type="SUPFAM" id="SSF52799">
    <property type="entry name" value="(Phosphotyrosine protein) phosphatases II"/>
    <property type="match status" value="1"/>
</dbReference>
<dbReference type="STRING" id="6412.T1FY04"/>
<evidence type="ECO:0000256" key="2">
    <source>
        <dbReference type="ARBA" id="ARBA00008601"/>
    </source>
</evidence>
<keyword evidence="19" id="KW-1185">Reference proteome</keyword>
<dbReference type="EMBL" id="AMQM01000642">
    <property type="status" value="NOT_ANNOTATED_CDS"/>
    <property type="molecule type" value="Genomic_DNA"/>
</dbReference>
<keyword evidence="6" id="KW-0519">Myristate</keyword>
<keyword evidence="5" id="KW-1003">Cell membrane</keyword>
<dbReference type="PROSITE" id="PS00383">
    <property type="entry name" value="TYR_PHOSPHATASE_1"/>
    <property type="match status" value="1"/>
</dbReference>
<organism evidence="18 19">
    <name type="scientific">Helobdella robusta</name>
    <name type="common">Californian leech</name>
    <dbReference type="NCBI Taxonomy" id="6412"/>
    <lineage>
        <taxon>Eukaryota</taxon>
        <taxon>Metazoa</taxon>
        <taxon>Spiralia</taxon>
        <taxon>Lophotrochozoa</taxon>
        <taxon>Annelida</taxon>
        <taxon>Clitellata</taxon>
        <taxon>Hirudinea</taxon>
        <taxon>Rhynchobdellida</taxon>
        <taxon>Glossiphoniidae</taxon>
        <taxon>Helobdella</taxon>
    </lineage>
</organism>
<dbReference type="HOGENOM" id="CLU_027074_5_0_1"/>
<proteinExistence type="inferred from homology"/>
<dbReference type="FunFam" id="3.90.190.10:FF:000052">
    <property type="entry name" value="Dual specificity phosphatase 15"/>
    <property type="match status" value="1"/>
</dbReference>
<feature type="domain" description="Tyrosine specific protein phosphatases" evidence="16">
    <location>
        <begin position="64"/>
        <end position="123"/>
    </location>
</feature>
<name>T1FY04_HELRO</name>
<comment type="catalytic activity">
    <reaction evidence="12">
        <text>O-phospho-L-threonyl-[protein] + H2O = L-threonyl-[protein] + phosphate</text>
        <dbReference type="Rhea" id="RHEA:47004"/>
        <dbReference type="Rhea" id="RHEA-COMP:11060"/>
        <dbReference type="Rhea" id="RHEA-COMP:11605"/>
        <dbReference type="ChEBI" id="CHEBI:15377"/>
        <dbReference type="ChEBI" id="CHEBI:30013"/>
        <dbReference type="ChEBI" id="CHEBI:43474"/>
        <dbReference type="ChEBI" id="CHEBI:61977"/>
        <dbReference type="EC" id="3.1.3.16"/>
    </reaction>
</comment>
<dbReference type="Pfam" id="PF00782">
    <property type="entry name" value="DSPc"/>
    <property type="match status" value="1"/>
</dbReference>
<dbReference type="PANTHER" id="PTHR45948">
    <property type="entry name" value="DUAL SPECIFICITY PROTEIN PHOSPHATASE DDB_G0269404-RELATED"/>
    <property type="match status" value="1"/>
</dbReference>
<evidence type="ECO:0000313" key="19">
    <source>
        <dbReference type="Proteomes" id="UP000015101"/>
    </source>
</evidence>
<dbReference type="AlphaFoldDB" id="T1FY04"/>
<dbReference type="eggNOG" id="KOG1716">
    <property type="taxonomic scope" value="Eukaryota"/>
</dbReference>
<dbReference type="Proteomes" id="UP000015101">
    <property type="component" value="Unassembled WGS sequence"/>
</dbReference>
<evidence type="ECO:0000313" key="17">
    <source>
        <dbReference type="EMBL" id="ESO06531.1"/>
    </source>
</evidence>
<dbReference type="InterPro" id="IPR020422">
    <property type="entry name" value="TYR_PHOSPHATASE_DUAL_dom"/>
</dbReference>
<evidence type="ECO:0000256" key="4">
    <source>
        <dbReference type="ARBA" id="ARBA00013081"/>
    </source>
</evidence>
<comment type="subcellular location">
    <subcellularLocation>
        <location evidence="1">Cell membrane</location>
        <topology evidence="1">Lipid-anchor</topology>
        <orientation evidence="1">Cytoplasmic side</orientation>
    </subcellularLocation>
</comment>
<evidence type="ECO:0000259" key="16">
    <source>
        <dbReference type="PROSITE" id="PS50056"/>
    </source>
</evidence>
<dbReference type="InterPro" id="IPR000387">
    <property type="entry name" value="Tyr_Pase_dom"/>
</dbReference>
<dbReference type="EnsemblMetazoa" id="HelroT64858">
    <property type="protein sequence ID" value="HelroP64858"/>
    <property type="gene ID" value="HelroG64858"/>
</dbReference>
<evidence type="ECO:0000256" key="8">
    <source>
        <dbReference type="ARBA" id="ARBA00022912"/>
    </source>
</evidence>
<dbReference type="EC" id="3.1.3.48" evidence="3"/>
<dbReference type="InParanoid" id="T1FY04"/>
<evidence type="ECO:0000256" key="5">
    <source>
        <dbReference type="ARBA" id="ARBA00022475"/>
    </source>
</evidence>
<dbReference type="InterPro" id="IPR016130">
    <property type="entry name" value="Tyr_Pase_AS"/>
</dbReference>
<dbReference type="GO" id="GO:0005829">
    <property type="term" value="C:cytosol"/>
    <property type="evidence" value="ECO:0000318"/>
    <property type="project" value="GO_Central"/>
</dbReference>
<reference evidence="18" key="3">
    <citation type="submission" date="2015-06" db="UniProtKB">
        <authorList>
            <consortium name="EnsemblMetazoa"/>
        </authorList>
    </citation>
    <scope>IDENTIFICATION</scope>
</reference>
<dbReference type="SMART" id="SM00195">
    <property type="entry name" value="DSPc"/>
    <property type="match status" value="1"/>
</dbReference>
<keyword evidence="8" id="KW-0904">Protein phosphatase</keyword>
<sequence>MGNGMNKILPGLYLGNYRDSKDPAQLSKYNITHIVSVHESSKPILPDKKYLCLVASDVSTQNLSQFFSETNDFIHEARSNGGNVLVHCLAGVSRSTTIVIAYLMTVSKLAWKECLGAVQQNRPCANPNFGFQRQLLEFQYDNVLEVCCFLFDGWTNIMFSIQDLMFL</sequence>
<evidence type="ECO:0000256" key="11">
    <source>
        <dbReference type="ARBA" id="ARBA00047761"/>
    </source>
</evidence>
<dbReference type="KEGG" id="hro:HELRODRAFT_64858"/>
<dbReference type="GeneID" id="20213702"/>
<dbReference type="OMA" id="QGVKYLC"/>
<evidence type="ECO:0000256" key="9">
    <source>
        <dbReference type="ARBA" id="ARBA00023136"/>
    </source>
</evidence>
<dbReference type="GO" id="GO:0007165">
    <property type="term" value="P:signal transduction"/>
    <property type="evidence" value="ECO:0000318"/>
    <property type="project" value="GO_Central"/>
</dbReference>
<gene>
    <name evidence="18" type="primary">20213702</name>
    <name evidence="17" type="ORF">HELRODRAFT_64858</name>
</gene>
<dbReference type="EMBL" id="KB096324">
    <property type="protein sequence ID" value="ESO06531.1"/>
    <property type="molecule type" value="Genomic_DNA"/>
</dbReference>
<dbReference type="InterPro" id="IPR000340">
    <property type="entry name" value="Dual-sp_phosphatase_cat-dom"/>
</dbReference>
<dbReference type="PROSITE" id="PS50056">
    <property type="entry name" value="TYR_PHOSPHATASE_2"/>
    <property type="match status" value="1"/>
</dbReference>
<evidence type="ECO:0000256" key="14">
    <source>
        <dbReference type="ARBA" id="ARBA00068799"/>
    </source>
</evidence>
<keyword evidence="9" id="KW-0472">Membrane</keyword>
<dbReference type="PROSITE" id="PS50054">
    <property type="entry name" value="TYR_PHOSPHATASE_DUAL"/>
    <property type="match status" value="1"/>
</dbReference>
<evidence type="ECO:0000256" key="1">
    <source>
        <dbReference type="ARBA" id="ARBA00004342"/>
    </source>
</evidence>
<keyword evidence="7" id="KW-0378">Hydrolase</keyword>
<dbReference type="GO" id="GO:0005886">
    <property type="term" value="C:plasma membrane"/>
    <property type="evidence" value="ECO:0007669"/>
    <property type="project" value="UniProtKB-SubCell"/>
</dbReference>
<comment type="similarity">
    <text evidence="2">Belongs to the protein-tyrosine phosphatase family. Non-receptor class dual specificity subfamily.</text>
</comment>
<comment type="catalytic activity">
    <reaction evidence="11">
        <text>O-phospho-L-seryl-[protein] + H2O = L-seryl-[protein] + phosphate</text>
        <dbReference type="Rhea" id="RHEA:20629"/>
        <dbReference type="Rhea" id="RHEA-COMP:9863"/>
        <dbReference type="Rhea" id="RHEA-COMP:11604"/>
        <dbReference type="ChEBI" id="CHEBI:15377"/>
        <dbReference type="ChEBI" id="CHEBI:29999"/>
        <dbReference type="ChEBI" id="CHEBI:43474"/>
        <dbReference type="ChEBI" id="CHEBI:83421"/>
        <dbReference type="EC" id="3.1.3.16"/>
    </reaction>
</comment>
<evidence type="ECO:0000256" key="3">
    <source>
        <dbReference type="ARBA" id="ARBA00013064"/>
    </source>
</evidence>
<dbReference type="GO" id="GO:0004725">
    <property type="term" value="F:protein tyrosine phosphatase activity"/>
    <property type="evidence" value="ECO:0000318"/>
    <property type="project" value="GO_Central"/>
</dbReference>
<evidence type="ECO:0000256" key="12">
    <source>
        <dbReference type="ARBA" id="ARBA00048336"/>
    </source>
</evidence>
<dbReference type="CTD" id="20213702"/>
<evidence type="ECO:0000259" key="15">
    <source>
        <dbReference type="PROSITE" id="PS50054"/>
    </source>
</evidence>
<dbReference type="PRINTS" id="PR01908">
    <property type="entry name" value="ADSPHPHTASE"/>
</dbReference>
<protein>
    <recommendedName>
        <fullName evidence="14">Dual specificity protein phosphatase 15</fullName>
        <ecNumber evidence="4">3.1.3.16</ecNumber>
        <ecNumber evidence="3">3.1.3.48</ecNumber>
    </recommendedName>
</protein>
<dbReference type="RefSeq" id="XP_009015899.1">
    <property type="nucleotide sequence ID" value="XM_009017651.1"/>
</dbReference>
<comment type="catalytic activity">
    <reaction evidence="13">
        <text>O-phospho-L-tyrosyl-[protein] + H2O = L-tyrosyl-[protein] + phosphate</text>
        <dbReference type="Rhea" id="RHEA:10684"/>
        <dbReference type="Rhea" id="RHEA-COMP:10136"/>
        <dbReference type="Rhea" id="RHEA-COMP:20101"/>
        <dbReference type="ChEBI" id="CHEBI:15377"/>
        <dbReference type="ChEBI" id="CHEBI:43474"/>
        <dbReference type="ChEBI" id="CHEBI:46858"/>
        <dbReference type="ChEBI" id="CHEBI:61978"/>
        <dbReference type="EC" id="3.1.3.48"/>
    </reaction>
</comment>
<evidence type="ECO:0000313" key="18">
    <source>
        <dbReference type="EnsemblMetazoa" id="HelroP64858"/>
    </source>
</evidence>
<evidence type="ECO:0000256" key="10">
    <source>
        <dbReference type="ARBA" id="ARBA00023288"/>
    </source>
</evidence>
<keyword evidence="10" id="KW-0449">Lipoprotein</keyword>
<dbReference type="PANTHER" id="PTHR45948:SF2">
    <property type="entry name" value="DUAL SPECIFICITY PROTEIN PHOSPHATASE"/>
    <property type="match status" value="1"/>
</dbReference>
<dbReference type="InterPro" id="IPR029021">
    <property type="entry name" value="Prot-tyrosine_phosphatase-like"/>
</dbReference>
<dbReference type="GO" id="GO:0004722">
    <property type="term" value="F:protein serine/threonine phosphatase activity"/>
    <property type="evidence" value="ECO:0007669"/>
    <property type="project" value="UniProtKB-EC"/>
</dbReference>
<evidence type="ECO:0000256" key="13">
    <source>
        <dbReference type="ARBA" id="ARBA00051722"/>
    </source>
</evidence>
<dbReference type="Gene3D" id="3.90.190.10">
    <property type="entry name" value="Protein tyrosine phosphatase superfamily"/>
    <property type="match status" value="1"/>
</dbReference>
<accession>T1FY04</accession>